<dbReference type="Proteomes" id="UP000190389">
    <property type="component" value="Unassembled WGS sequence"/>
</dbReference>
<accession>A0A1T4M9L9</accession>
<reference evidence="2" key="1">
    <citation type="submission" date="2017-02" db="EMBL/GenBank/DDBJ databases">
        <authorList>
            <person name="Varghese N."/>
            <person name="Submissions S."/>
        </authorList>
    </citation>
    <scope>NUCLEOTIDE SEQUENCE [LARGE SCALE GENOMIC DNA]</scope>
    <source>
        <strain evidence="2">ATCC 27862</strain>
    </source>
</reference>
<name>A0A1T4M9L9_9BACT</name>
<organism evidence="1 2">
    <name type="scientific">Mycoplasmopsis verecunda</name>
    <dbReference type="NCBI Taxonomy" id="171291"/>
    <lineage>
        <taxon>Bacteria</taxon>
        <taxon>Bacillati</taxon>
        <taxon>Mycoplasmatota</taxon>
        <taxon>Mycoplasmoidales</taxon>
        <taxon>Metamycoplasmataceae</taxon>
        <taxon>Mycoplasmopsis</taxon>
    </lineage>
</organism>
<dbReference type="RefSeq" id="WP_143826146.1">
    <property type="nucleotide sequence ID" value="NZ_FUXF01000034.1"/>
</dbReference>
<dbReference type="EMBL" id="FUXF01000034">
    <property type="protein sequence ID" value="SJZ63601.1"/>
    <property type="molecule type" value="Genomic_DNA"/>
</dbReference>
<protein>
    <submittedName>
        <fullName evidence="1">Uncharacterized protein</fullName>
    </submittedName>
</protein>
<evidence type="ECO:0000313" key="2">
    <source>
        <dbReference type="Proteomes" id="UP000190389"/>
    </source>
</evidence>
<proteinExistence type="predicted"/>
<dbReference type="AlphaFoldDB" id="A0A1T4M9L9"/>
<keyword evidence="2" id="KW-1185">Reference proteome</keyword>
<evidence type="ECO:0000313" key="1">
    <source>
        <dbReference type="EMBL" id="SJZ63601.1"/>
    </source>
</evidence>
<gene>
    <name evidence="1" type="ORF">SAMN02745154_00662</name>
</gene>
<feature type="non-terminal residue" evidence="1">
    <location>
        <position position="93"/>
    </location>
</feature>
<sequence length="93" mass="11400">MGKWHSISQFAKSLRDVINDVPLRYIYQKEKELGWTDTDVYDNWFRRFKTNVLKFTNKKLIEFIPYNTYNNLDYKKRNGISMKSIKKKNQDRK</sequence>